<dbReference type="Gene3D" id="3.40.50.150">
    <property type="entry name" value="Vaccinia Virus protein VP39"/>
    <property type="match status" value="1"/>
</dbReference>
<dbReference type="PANTHER" id="PTHR24422">
    <property type="entry name" value="CHEMOTAXIS PROTEIN METHYLTRANSFERASE"/>
    <property type="match status" value="1"/>
</dbReference>
<dbReference type="PANTHER" id="PTHR24422:SF10">
    <property type="entry name" value="CHEMOTAXIS PROTEIN METHYLTRANSFERASE 2"/>
    <property type="match status" value="1"/>
</dbReference>
<dbReference type="STRING" id="984262.SGRA_3227"/>
<feature type="domain" description="CheR-type methyltransferase" evidence="1">
    <location>
        <begin position="1"/>
        <end position="260"/>
    </location>
</feature>
<keyword evidence="2" id="KW-0489">Methyltransferase</keyword>
<dbReference type="PRINTS" id="PR00996">
    <property type="entry name" value="CHERMTFRASE"/>
</dbReference>
<dbReference type="GO" id="GO:0008757">
    <property type="term" value="F:S-adenosylmethionine-dependent methyltransferase activity"/>
    <property type="evidence" value="ECO:0007669"/>
    <property type="project" value="InterPro"/>
</dbReference>
<evidence type="ECO:0000259" key="1">
    <source>
        <dbReference type="PROSITE" id="PS50123"/>
    </source>
</evidence>
<name>H6L0Z9_SAPGL</name>
<evidence type="ECO:0000313" key="2">
    <source>
        <dbReference type="EMBL" id="AFC25955.1"/>
    </source>
</evidence>
<dbReference type="SMART" id="SM00138">
    <property type="entry name" value="MeTrc"/>
    <property type="match status" value="1"/>
</dbReference>
<reference evidence="2 3" key="1">
    <citation type="journal article" date="2012" name="Stand. Genomic Sci.">
        <title>Complete genome sequencing and analysis of Saprospira grandis str. Lewin, a predatory marine bacterium.</title>
        <authorList>
            <person name="Saw J.H."/>
            <person name="Yuryev A."/>
            <person name="Kanbe M."/>
            <person name="Hou S."/>
            <person name="Young A.G."/>
            <person name="Aizawa S."/>
            <person name="Alam M."/>
        </authorList>
    </citation>
    <scope>NUCLEOTIDE SEQUENCE [LARGE SCALE GENOMIC DNA]</scope>
    <source>
        <strain evidence="2 3">Lewin</strain>
    </source>
</reference>
<dbReference type="InterPro" id="IPR029063">
    <property type="entry name" value="SAM-dependent_MTases_sf"/>
</dbReference>
<dbReference type="InterPro" id="IPR000780">
    <property type="entry name" value="CheR_MeTrfase"/>
</dbReference>
<gene>
    <name evidence="2" type="ordered locus">SGRA_3227</name>
</gene>
<dbReference type="InterPro" id="IPR050903">
    <property type="entry name" value="Bact_Chemotaxis_MeTrfase"/>
</dbReference>
<dbReference type="eggNOG" id="COG1352">
    <property type="taxonomic scope" value="Bacteria"/>
</dbReference>
<dbReference type="EMBL" id="CP002831">
    <property type="protein sequence ID" value="AFC25955.1"/>
    <property type="molecule type" value="Genomic_DNA"/>
</dbReference>
<proteinExistence type="predicted"/>
<accession>H6L0Z9</accession>
<sequence>MMVRTEEIDSLLSGLANKFGADFKGYSPSFLNERVELLMEEEQINSIFSLWSQILRNADLGQRTIRFLQARDNSFFHPLSQWRHFKQLLEEKASGNLCILYMQVGRGEGLHSLVLLLEEMGLSAKIEATDADPSLLKIAKKAEYPNLQKELTIKFRLLFPQGDYKKYLSSSSPNRLSSRYQKNLSYSSRNFCKMVPSRNKYDLIICSEVIKRYDEQNRKKILDHCYTGLKKNGLLCLGPQDEITDEADFMPLGMGIFQAK</sequence>
<dbReference type="Proteomes" id="UP000007519">
    <property type="component" value="Chromosome"/>
</dbReference>
<keyword evidence="3" id="KW-1185">Reference proteome</keyword>
<dbReference type="KEGG" id="sgn:SGRA_3227"/>
<protein>
    <submittedName>
        <fullName evidence="2">MCP methyltransferase, CheR-type</fullName>
    </submittedName>
</protein>
<organism evidence="2 3">
    <name type="scientific">Saprospira grandis (strain Lewin)</name>
    <dbReference type="NCBI Taxonomy" id="984262"/>
    <lineage>
        <taxon>Bacteria</taxon>
        <taxon>Pseudomonadati</taxon>
        <taxon>Bacteroidota</taxon>
        <taxon>Saprospiria</taxon>
        <taxon>Saprospirales</taxon>
        <taxon>Saprospiraceae</taxon>
        <taxon>Saprospira</taxon>
    </lineage>
</organism>
<dbReference type="OrthoDB" id="703529at2"/>
<dbReference type="GO" id="GO:0032259">
    <property type="term" value="P:methylation"/>
    <property type="evidence" value="ECO:0007669"/>
    <property type="project" value="UniProtKB-KW"/>
</dbReference>
<dbReference type="Pfam" id="PF01739">
    <property type="entry name" value="CheR"/>
    <property type="match status" value="1"/>
</dbReference>
<dbReference type="SUPFAM" id="SSF53335">
    <property type="entry name" value="S-adenosyl-L-methionine-dependent methyltransferases"/>
    <property type="match status" value="1"/>
</dbReference>
<dbReference type="HOGENOM" id="CLU_1069154_0_0_10"/>
<dbReference type="AlphaFoldDB" id="H6L0Z9"/>
<dbReference type="RefSeq" id="WP_015693551.1">
    <property type="nucleotide sequence ID" value="NC_016940.1"/>
</dbReference>
<evidence type="ECO:0000313" key="3">
    <source>
        <dbReference type="Proteomes" id="UP000007519"/>
    </source>
</evidence>
<dbReference type="PROSITE" id="PS50123">
    <property type="entry name" value="CHER"/>
    <property type="match status" value="1"/>
</dbReference>
<keyword evidence="2" id="KW-0808">Transferase</keyword>
<dbReference type="InterPro" id="IPR022642">
    <property type="entry name" value="CheR_C"/>
</dbReference>